<feature type="compositionally biased region" description="Basic and acidic residues" evidence="1">
    <location>
        <begin position="37"/>
        <end position="52"/>
    </location>
</feature>
<feature type="region of interest" description="Disordered" evidence="1">
    <location>
        <begin position="124"/>
        <end position="170"/>
    </location>
</feature>
<feature type="region of interest" description="Disordered" evidence="1">
    <location>
        <begin position="333"/>
        <end position="363"/>
    </location>
</feature>
<gene>
    <name evidence="2" type="ORF">PtA15_8A545</name>
</gene>
<feature type="region of interest" description="Disordered" evidence="1">
    <location>
        <begin position="83"/>
        <end position="110"/>
    </location>
</feature>
<evidence type="ECO:0000313" key="3">
    <source>
        <dbReference type="Proteomes" id="UP001164743"/>
    </source>
</evidence>
<feature type="region of interest" description="Disordered" evidence="1">
    <location>
        <begin position="254"/>
        <end position="319"/>
    </location>
</feature>
<feature type="region of interest" description="Disordered" evidence="1">
    <location>
        <begin position="1"/>
        <end position="52"/>
    </location>
</feature>
<proteinExistence type="predicted"/>
<dbReference type="EMBL" id="CP110428">
    <property type="protein sequence ID" value="WAQ87639.1"/>
    <property type="molecule type" value="Genomic_DNA"/>
</dbReference>
<organism evidence="2 3">
    <name type="scientific">Puccinia triticina</name>
    <dbReference type="NCBI Taxonomy" id="208348"/>
    <lineage>
        <taxon>Eukaryota</taxon>
        <taxon>Fungi</taxon>
        <taxon>Dikarya</taxon>
        <taxon>Basidiomycota</taxon>
        <taxon>Pucciniomycotina</taxon>
        <taxon>Pucciniomycetes</taxon>
        <taxon>Pucciniales</taxon>
        <taxon>Pucciniaceae</taxon>
        <taxon>Puccinia</taxon>
    </lineage>
</organism>
<dbReference type="GeneID" id="77812880"/>
<sequence length="363" mass="39369">MEVRVNSSGRMDAKSKLRMQARVGKRSKKVATAKKKSSLDESEHERMMEQSRRDWIKLQEASAKWTTTSRPLNGFIKINSEQSSFLSSQQTTASRPPSPTLPGSSFQKKSGTVVKGLKVCMSESTTFSSHHEDATRQQEGNGGGSKSEPSKTPMQQPPPPTLTGGDVACTQMNLGRNRLKVCMTESSTFSSSHDKDGPAAMVGEERNCSSSTSKPEDSSHSLINQQPPTLATADLLPSGMNLGGRNRLKVCMTESSCFSSQHEDNPPMRLGAPEKSMQRPPPSHSKDTPDARGSGEFSVVDEPLTLTGTHGMSSQKKKNGMTMMGLKICMSESSNFSSHNEESALARGHSEQVEGEKQAVDSR</sequence>
<name>A0ABY7CSK0_9BASI</name>
<accession>A0ABY7CSK0</accession>
<feature type="compositionally biased region" description="Basic residues" evidence="1">
    <location>
        <begin position="16"/>
        <end position="36"/>
    </location>
</feature>
<dbReference type="RefSeq" id="XP_053023194.1">
    <property type="nucleotide sequence ID" value="XM_053171985.1"/>
</dbReference>
<feature type="region of interest" description="Disordered" evidence="1">
    <location>
        <begin position="184"/>
        <end position="225"/>
    </location>
</feature>
<evidence type="ECO:0000256" key="1">
    <source>
        <dbReference type="SAM" id="MobiDB-lite"/>
    </source>
</evidence>
<protein>
    <submittedName>
        <fullName evidence="2">Uncharacterized protein</fullName>
    </submittedName>
</protein>
<dbReference type="Proteomes" id="UP001164743">
    <property type="component" value="Chromosome 8A"/>
</dbReference>
<feature type="compositionally biased region" description="Basic and acidic residues" evidence="1">
    <location>
        <begin position="192"/>
        <end position="207"/>
    </location>
</feature>
<evidence type="ECO:0000313" key="2">
    <source>
        <dbReference type="EMBL" id="WAQ87639.1"/>
    </source>
</evidence>
<feature type="compositionally biased region" description="Basic and acidic residues" evidence="1">
    <location>
        <begin position="339"/>
        <end position="363"/>
    </location>
</feature>
<reference evidence="2" key="1">
    <citation type="submission" date="2022-10" db="EMBL/GenBank/DDBJ databases">
        <title>Puccinia triticina Genome sequencing and assembly.</title>
        <authorList>
            <person name="Li C."/>
        </authorList>
    </citation>
    <scope>NUCLEOTIDE SEQUENCE</scope>
    <source>
        <strain evidence="2">Pt15</strain>
    </source>
</reference>
<keyword evidence="3" id="KW-1185">Reference proteome</keyword>